<dbReference type="Proteomes" id="UP000236340">
    <property type="component" value="Unassembled WGS sequence"/>
</dbReference>
<feature type="domain" description="Sulfotransferase" evidence="1">
    <location>
        <begin position="28"/>
        <end position="202"/>
    </location>
</feature>
<organism evidence="2 3">
    <name type="scientific">Geothermobacter hydrogeniphilus</name>
    <dbReference type="NCBI Taxonomy" id="1969733"/>
    <lineage>
        <taxon>Bacteria</taxon>
        <taxon>Pseudomonadati</taxon>
        <taxon>Thermodesulfobacteriota</taxon>
        <taxon>Desulfuromonadia</taxon>
        <taxon>Desulfuromonadales</taxon>
        <taxon>Geothermobacteraceae</taxon>
        <taxon>Geothermobacter</taxon>
    </lineage>
</organism>
<protein>
    <recommendedName>
        <fullName evidence="1">Sulfotransferase domain-containing protein</fullName>
    </recommendedName>
</protein>
<accession>A0A2K2H6F0</accession>
<dbReference type="Pfam" id="PF00685">
    <property type="entry name" value="Sulfotransfer_1"/>
    <property type="match status" value="1"/>
</dbReference>
<sequence length="210" mass="25050">MVGDFYRELNKYKLVSVNNHALDLSRLGNKFRVSRFVRDPRDLIVSGYFYHRRGAEAWCNIVNPCEFDWEIVNGCLPANMDKRHSFSSYLQSLSKEDGLIAEIDFRKKHFDSMKQWPITDARIKVYKYEDIIGNELEIFDDIFRFYEVSWLEKRIGLFLADHFSAKKQAGKTDHIRNPGVSQWKEHFTSKVQDYFEQQHGELIERYGYER</sequence>
<dbReference type="SUPFAM" id="SSF52540">
    <property type="entry name" value="P-loop containing nucleoside triphosphate hydrolases"/>
    <property type="match status" value="1"/>
</dbReference>
<reference evidence="2 3" key="1">
    <citation type="journal article" date="2018" name="Genome Announc.">
        <title>Genome Sequence of Geothermobacter sp. HR-1 Iron Reducer from the Loihi Seamount.</title>
        <authorList>
            <person name="Smith H."/>
            <person name="Abuyen K."/>
            <person name="Tremblay J."/>
            <person name="Savalia P."/>
            <person name="Perez-Rodriguez I."/>
            <person name="Emerson D."/>
            <person name="Tully B."/>
            <person name="Amend J."/>
        </authorList>
    </citation>
    <scope>NUCLEOTIDE SEQUENCE [LARGE SCALE GENOMIC DNA]</scope>
    <source>
        <strain evidence="2 3">HR-1</strain>
    </source>
</reference>
<dbReference type="InterPro" id="IPR000863">
    <property type="entry name" value="Sulfotransferase_dom"/>
</dbReference>
<evidence type="ECO:0000259" key="1">
    <source>
        <dbReference type="Pfam" id="PF00685"/>
    </source>
</evidence>
<evidence type="ECO:0000313" key="3">
    <source>
        <dbReference type="Proteomes" id="UP000236340"/>
    </source>
</evidence>
<dbReference type="InterPro" id="IPR027417">
    <property type="entry name" value="P-loop_NTPase"/>
</dbReference>
<dbReference type="EMBL" id="PPFX01000046">
    <property type="protein sequence ID" value="PNU18896.1"/>
    <property type="molecule type" value="Genomic_DNA"/>
</dbReference>
<dbReference type="GO" id="GO:0008146">
    <property type="term" value="F:sulfotransferase activity"/>
    <property type="evidence" value="ECO:0007669"/>
    <property type="project" value="InterPro"/>
</dbReference>
<name>A0A2K2H6F0_9BACT</name>
<dbReference type="Gene3D" id="3.40.50.300">
    <property type="entry name" value="P-loop containing nucleotide triphosphate hydrolases"/>
    <property type="match status" value="1"/>
</dbReference>
<dbReference type="AlphaFoldDB" id="A0A2K2H6F0"/>
<evidence type="ECO:0000313" key="2">
    <source>
        <dbReference type="EMBL" id="PNU18896.1"/>
    </source>
</evidence>
<proteinExistence type="predicted"/>
<gene>
    <name evidence="2" type="ORF">C2E25_15135</name>
</gene>
<comment type="caution">
    <text evidence="2">The sequence shown here is derived from an EMBL/GenBank/DDBJ whole genome shotgun (WGS) entry which is preliminary data.</text>
</comment>